<protein>
    <submittedName>
        <fullName evidence="1">Uncharacterized protein</fullName>
    </submittedName>
</protein>
<proteinExistence type="predicted"/>
<sequence>PVRGSSPMSEKMCISPQEAILSLPMRRTRCTSPFFLPMPRPFTCSTCTTLHQQRLRHLLSTSPACRPLSASTWPAKFLEVSHLFFLATSIYIIRGGDRRAPTTVMPIPLCRGWSVVTPRFWSILTSSLAKAARSIRAGWSTH</sequence>
<feature type="non-terminal residue" evidence="1">
    <location>
        <position position="142"/>
    </location>
</feature>
<evidence type="ECO:0000313" key="1">
    <source>
        <dbReference type="EMBL" id="CAK7275685.1"/>
    </source>
</evidence>
<name>A0ABP0E525_9PEZI</name>
<accession>A0ABP0E525</accession>
<keyword evidence="2" id="KW-1185">Reference proteome</keyword>
<reference evidence="1 2" key="1">
    <citation type="submission" date="2024-01" db="EMBL/GenBank/DDBJ databases">
        <authorList>
            <person name="Allen C."/>
            <person name="Tagirdzhanova G."/>
        </authorList>
    </citation>
    <scope>NUCLEOTIDE SEQUENCE [LARGE SCALE GENOMIC DNA]</scope>
    <source>
        <strain evidence="1 2">CBS 119000</strain>
    </source>
</reference>
<dbReference type="Proteomes" id="UP001642502">
    <property type="component" value="Unassembled WGS sequence"/>
</dbReference>
<organism evidence="1 2">
    <name type="scientific">Sporothrix epigloea</name>
    <dbReference type="NCBI Taxonomy" id="1892477"/>
    <lineage>
        <taxon>Eukaryota</taxon>
        <taxon>Fungi</taxon>
        <taxon>Dikarya</taxon>
        <taxon>Ascomycota</taxon>
        <taxon>Pezizomycotina</taxon>
        <taxon>Sordariomycetes</taxon>
        <taxon>Sordariomycetidae</taxon>
        <taxon>Ophiostomatales</taxon>
        <taxon>Ophiostomataceae</taxon>
        <taxon>Sporothrix</taxon>
    </lineage>
</organism>
<comment type="caution">
    <text evidence="1">The sequence shown here is derived from an EMBL/GenBank/DDBJ whole genome shotgun (WGS) entry which is preliminary data.</text>
</comment>
<gene>
    <name evidence="1" type="ORF">SEPCBS119000_006806</name>
</gene>
<dbReference type="EMBL" id="CAWUON010000550">
    <property type="protein sequence ID" value="CAK7275685.1"/>
    <property type="molecule type" value="Genomic_DNA"/>
</dbReference>
<evidence type="ECO:0000313" key="2">
    <source>
        <dbReference type="Proteomes" id="UP001642502"/>
    </source>
</evidence>
<feature type="non-terminal residue" evidence="1">
    <location>
        <position position="1"/>
    </location>
</feature>